<gene>
    <name evidence="2" type="ORF">EHUX00137_LOCUS24749</name>
</gene>
<dbReference type="EMBL" id="HBIR01031893">
    <property type="protein sequence ID" value="CAE0561388.1"/>
    <property type="molecule type" value="Transcribed_RNA"/>
</dbReference>
<accession>A0A6S9U422</accession>
<dbReference type="SUPFAM" id="SSF53474">
    <property type="entry name" value="alpha/beta-Hydrolases"/>
    <property type="match status" value="1"/>
</dbReference>
<evidence type="ECO:0000313" key="2">
    <source>
        <dbReference type="EMBL" id="CAE0561388.1"/>
    </source>
</evidence>
<feature type="signal peptide" evidence="1">
    <location>
        <begin position="1"/>
        <end position="16"/>
    </location>
</feature>
<proteinExistence type="predicted"/>
<sequence>MLNFAIFGLVLTVAFARNGTREIIANVETVYEKPASPARGIVVLAHGCQHSATDFWPHSTACAECIGLPEEVRIARAIVAAGWVAVAFSSADREMSRCWEFEVDGPRVLRALSKFRHRHGLDELPAAALGASSGGAFVLMLARELPLRAVVSQIMALPPAMLQGYNGTPFPPTLFLHMPRDGRTAALVSKCVGRLSQQGRPVAEIGAPPLAVTDAFFTRIPGVGGPLSARIAAALSPHLNGERRLKQDPRRSKWRETLCADEGLCALLPGRRPGEPDALVHDVSPVAEVLNVAWAQHEIVADYMPQTMEWIESEGTTGLAGARQRAEL</sequence>
<organism evidence="2">
    <name type="scientific">Emiliania huxleyi</name>
    <name type="common">Coccolithophore</name>
    <name type="synonym">Pontosphaera huxleyi</name>
    <dbReference type="NCBI Taxonomy" id="2903"/>
    <lineage>
        <taxon>Eukaryota</taxon>
        <taxon>Haptista</taxon>
        <taxon>Haptophyta</taxon>
        <taxon>Prymnesiophyceae</taxon>
        <taxon>Isochrysidales</taxon>
        <taxon>Noelaerhabdaceae</taxon>
        <taxon>Emiliania</taxon>
    </lineage>
</organism>
<name>A0A6S9U422_EMIHU</name>
<keyword evidence="1" id="KW-0732">Signal</keyword>
<feature type="chain" id="PRO_5030159632" evidence="1">
    <location>
        <begin position="17"/>
        <end position="328"/>
    </location>
</feature>
<dbReference type="PANTHER" id="PTHR35128">
    <property type="entry name" value="SECRETION-REGULATING GUANINE NUCLEOTIDE EXCHANGE FACTOR"/>
    <property type="match status" value="1"/>
</dbReference>
<dbReference type="AlphaFoldDB" id="A0A6S9U422"/>
<reference evidence="2" key="1">
    <citation type="submission" date="2021-01" db="EMBL/GenBank/DDBJ databases">
        <authorList>
            <person name="Corre E."/>
            <person name="Pelletier E."/>
            <person name="Niang G."/>
            <person name="Scheremetjew M."/>
            <person name="Finn R."/>
            <person name="Kale V."/>
            <person name="Holt S."/>
            <person name="Cochrane G."/>
            <person name="Meng A."/>
            <person name="Brown T."/>
            <person name="Cohen L."/>
        </authorList>
    </citation>
    <scope>NUCLEOTIDE SEQUENCE</scope>
    <source>
        <strain evidence="2">379</strain>
    </source>
</reference>
<dbReference type="PANTHER" id="PTHR35128:SF1">
    <property type="entry name" value="SECRETION-REGULATING GUANINE NUCLEOTIDE EXCHANGE FACTOR"/>
    <property type="match status" value="1"/>
</dbReference>
<dbReference type="InterPro" id="IPR029058">
    <property type="entry name" value="AB_hydrolase_fold"/>
</dbReference>
<evidence type="ECO:0000256" key="1">
    <source>
        <dbReference type="SAM" id="SignalP"/>
    </source>
</evidence>
<dbReference type="Gene3D" id="3.40.50.1820">
    <property type="entry name" value="alpha/beta hydrolase"/>
    <property type="match status" value="1"/>
</dbReference>
<protein>
    <submittedName>
        <fullName evidence="2">Uncharacterized protein</fullName>
    </submittedName>
</protein>